<dbReference type="Gene3D" id="3.40.50.360">
    <property type="match status" value="1"/>
</dbReference>
<keyword evidence="4" id="KW-0560">Oxidoreductase</keyword>
<dbReference type="SUPFAM" id="SSF52218">
    <property type="entry name" value="Flavoproteins"/>
    <property type="match status" value="1"/>
</dbReference>
<feature type="region of interest" description="Disordered" evidence="5">
    <location>
        <begin position="1"/>
        <end position="59"/>
    </location>
</feature>
<evidence type="ECO:0000256" key="1">
    <source>
        <dbReference type="ARBA" id="ARBA00005990"/>
    </source>
</evidence>
<gene>
    <name evidence="7" type="ORF">AFCDBAGC_0720</name>
</gene>
<reference evidence="7 8" key="1">
    <citation type="journal article" date="2021" name="Front. Microbiol.">
        <title>Comprehensive Comparative Genomics and Phenotyping of Methylobacterium Species.</title>
        <authorList>
            <person name="Alessa O."/>
            <person name="Ogura Y."/>
            <person name="Fujitani Y."/>
            <person name="Takami H."/>
            <person name="Hayashi T."/>
            <person name="Sahin N."/>
            <person name="Tani A."/>
        </authorList>
    </citation>
    <scope>NUCLEOTIDE SEQUENCE [LARGE SCALE GENOMIC DNA]</scope>
    <source>
        <strain evidence="7 8">DSM 23679</strain>
    </source>
</reference>
<evidence type="ECO:0000313" key="7">
    <source>
        <dbReference type="EMBL" id="GJD42878.1"/>
    </source>
</evidence>
<dbReference type="EMBL" id="BPQG01000007">
    <property type="protein sequence ID" value="GJD42878.1"/>
    <property type="molecule type" value="Genomic_DNA"/>
</dbReference>
<comment type="similarity">
    <text evidence="1">Belongs to the SsuE family.</text>
</comment>
<keyword evidence="3" id="KW-0288">FMN</keyword>
<evidence type="ECO:0000259" key="6">
    <source>
        <dbReference type="Pfam" id="PF03358"/>
    </source>
</evidence>
<feature type="domain" description="NADPH-dependent FMN reductase-like" evidence="6">
    <location>
        <begin position="62"/>
        <end position="202"/>
    </location>
</feature>
<dbReference type="InterPro" id="IPR005025">
    <property type="entry name" value="FMN_Rdtase-like_dom"/>
</dbReference>
<name>A0ABQ4QCE6_9HYPH</name>
<evidence type="ECO:0000256" key="5">
    <source>
        <dbReference type="SAM" id="MobiDB-lite"/>
    </source>
</evidence>
<keyword evidence="2" id="KW-0285">Flavoprotein</keyword>
<protein>
    <recommendedName>
        <fullName evidence="6">NADPH-dependent FMN reductase-like domain-containing protein</fullName>
    </recommendedName>
</protein>
<keyword evidence="8" id="KW-1185">Reference proteome</keyword>
<evidence type="ECO:0000256" key="3">
    <source>
        <dbReference type="ARBA" id="ARBA00022643"/>
    </source>
</evidence>
<proteinExistence type="inferred from homology"/>
<evidence type="ECO:0000256" key="4">
    <source>
        <dbReference type="ARBA" id="ARBA00023002"/>
    </source>
</evidence>
<evidence type="ECO:0000313" key="8">
    <source>
        <dbReference type="Proteomes" id="UP001055117"/>
    </source>
</evidence>
<dbReference type="PANTHER" id="PTHR43408:SF2">
    <property type="entry name" value="FMN REDUCTASE (NADPH)"/>
    <property type="match status" value="1"/>
</dbReference>
<dbReference type="Proteomes" id="UP001055117">
    <property type="component" value="Unassembled WGS sequence"/>
</dbReference>
<dbReference type="PANTHER" id="PTHR43408">
    <property type="entry name" value="FMN REDUCTASE (NADPH)"/>
    <property type="match status" value="1"/>
</dbReference>
<organism evidence="7 8">
    <name type="scientific">Methylobacterium cerastii</name>
    <dbReference type="NCBI Taxonomy" id="932741"/>
    <lineage>
        <taxon>Bacteria</taxon>
        <taxon>Pseudomonadati</taxon>
        <taxon>Pseudomonadota</taxon>
        <taxon>Alphaproteobacteria</taxon>
        <taxon>Hyphomicrobiales</taxon>
        <taxon>Methylobacteriaceae</taxon>
        <taxon>Methylobacterium</taxon>
    </lineage>
</organism>
<comment type="caution">
    <text evidence="7">The sequence shown here is derived from an EMBL/GenBank/DDBJ whole genome shotgun (WGS) entry which is preliminary data.</text>
</comment>
<dbReference type="InterPro" id="IPR029039">
    <property type="entry name" value="Flavoprotein-like_sf"/>
</dbReference>
<evidence type="ECO:0000256" key="2">
    <source>
        <dbReference type="ARBA" id="ARBA00022630"/>
    </source>
</evidence>
<dbReference type="Pfam" id="PF03358">
    <property type="entry name" value="FMN_red"/>
    <property type="match status" value="1"/>
</dbReference>
<sequence length="246" mass="25123">MTSGPLTRIPPNGRTAPDTAAESRPPVVPKRRRTGHNGPIAPPASTGRGAPPSPEVPSVPLPRVVAFSASINRPSRTRTLVEAIAAELGRHRRIDLTVIDLIDAGPGLGALTRDDLSEAAEALVAAIEGADALIVGTPVYKGAYSGLFKHVFDFVGAEALVGLPVALAATGGGLRHALVVEHSLRPLFGFFSAHIAPTSVYAGGDEIADGVVADATVAARIEAAGRELDALLAVSRGADRAKAPAA</sequence>
<accession>A0ABQ4QCE6</accession>
<dbReference type="InterPro" id="IPR051814">
    <property type="entry name" value="NAD(P)H-dep_FMN_reductase"/>
</dbReference>